<sequence length="153" mass="17367">MRKSIALATLIALLLTGIAFQHYITSLPDLEEPVTISQARFSPDGSSISVSFRDKDGTVFQFGIRGSTGDNPESFPVFYIRNPELVPYVYWPGIGGPDERALLRILDGWIERHLAPELRARLEQNDTEGFDQSEMELAAVYEIYDILRQRHPR</sequence>
<proteinExistence type="predicted"/>
<organism evidence="1 2">
    <name type="scientific">Marinobacter salinisoli</name>
    <dbReference type="NCBI Taxonomy" id="2769486"/>
    <lineage>
        <taxon>Bacteria</taxon>
        <taxon>Pseudomonadati</taxon>
        <taxon>Pseudomonadota</taxon>
        <taxon>Gammaproteobacteria</taxon>
        <taxon>Pseudomonadales</taxon>
        <taxon>Marinobacteraceae</taxon>
        <taxon>Marinobacter</taxon>
    </lineage>
</organism>
<evidence type="ECO:0000313" key="1">
    <source>
        <dbReference type="EMBL" id="QSP93374.1"/>
    </source>
</evidence>
<accession>A0ABX7MPS3</accession>
<dbReference type="EMBL" id="CP071247">
    <property type="protein sequence ID" value="QSP93374.1"/>
    <property type="molecule type" value="Genomic_DNA"/>
</dbReference>
<keyword evidence="2" id="KW-1185">Reference proteome</keyword>
<name>A0ABX7MPS3_9GAMM</name>
<protein>
    <submittedName>
        <fullName evidence="1">Uncharacterized protein</fullName>
    </submittedName>
</protein>
<gene>
    <name evidence="1" type="ORF">LPB19_09000</name>
</gene>
<dbReference type="Proteomes" id="UP000663555">
    <property type="component" value="Chromosome"/>
</dbReference>
<evidence type="ECO:0000313" key="2">
    <source>
        <dbReference type="Proteomes" id="UP000663555"/>
    </source>
</evidence>
<reference evidence="1 2" key="1">
    <citation type="submission" date="2021-03" db="EMBL/GenBank/DDBJ databases">
        <title>Genome sequencing of Marinobacter sp. LPB0319.</title>
        <authorList>
            <person name="Kim J."/>
        </authorList>
    </citation>
    <scope>NUCLEOTIDE SEQUENCE [LARGE SCALE GENOMIC DNA]</scope>
    <source>
        <strain evidence="1 2">LPB0319</strain>
    </source>
</reference>
<dbReference type="RefSeq" id="WP_206642599.1">
    <property type="nucleotide sequence ID" value="NZ_CP071247.1"/>
</dbReference>